<protein>
    <recommendedName>
        <fullName evidence="1">D-inositol 3-phosphate glycosyltransferase</fullName>
    </recommendedName>
</protein>
<accession>A0ABV8QVJ2</accession>
<keyword evidence="6" id="KW-1185">Reference proteome</keyword>
<dbReference type="EMBL" id="JBHSCQ010000004">
    <property type="protein sequence ID" value="MFC4264275.1"/>
    <property type="molecule type" value="Genomic_DNA"/>
</dbReference>
<dbReference type="CDD" id="cd03794">
    <property type="entry name" value="GT4_WbuB-like"/>
    <property type="match status" value="1"/>
</dbReference>
<dbReference type="Pfam" id="PF13692">
    <property type="entry name" value="Glyco_trans_1_4"/>
    <property type="match status" value="1"/>
</dbReference>
<evidence type="ECO:0000256" key="1">
    <source>
        <dbReference type="ARBA" id="ARBA00021292"/>
    </source>
</evidence>
<dbReference type="Pfam" id="PF13579">
    <property type="entry name" value="Glyco_trans_4_4"/>
    <property type="match status" value="1"/>
</dbReference>
<dbReference type="InterPro" id="IPR050194">
    <property type="entry name" value="Glycosyltransferase_grp1"/>
</dbReference>
<dbReference type="SUPFAM" id="SSF53756">
    <property type="entry name" value="UDP-Glycosyltransferase/glycogen phosphorylase"/>
    <property type="match status" value="1"/>
</dbReference>
<evidence type="ECO:0000256" key="2">
    <source>
        <dbReference type="ARBA" id="ARBA00022676"/>
    </source>
</evidence>
<organism evidence="5 6">
    <name type="scientific">Arthrobacter cryoconiti</name>
    <dbReference type="NCBI Taxonomy" id="748907"/>
    <lineage>
        <taxon>Bacteria</taxon>
        <taxon>Bacillati</taxon>
        <taxon>Actinomycetota</taxon>
        <taxon>Actinomycetes</taxon>
        <taxon>Micrococcales</taxon>
        <taxon>Micrococcaceae</taxon>
        <taxon>Arthrobacter</taxon>
    </lineage>
</organism>
<dbReference type="Proteomes" id="UP001595773">
    <property type="component" value="Unassembled WGS sequence"/>
</dbReference>
<evidence type="ECO:0000256" key="3">
    <source>
        <dbReference type="ARBA" id="ARBA00022679"/>
    </source>
</evidence>
<evidence type="ECO:0000313" key="6">
    <source>
        <dbReference type="Proteomes" id="UP001595773"/>
    </source>
</evidence>
<sequence>MGQTKPLRVVVTSRLYAPEVGAAAFRLRALVDSLVEQGADVDVVTTKLPTGFTDLEPSYRLLRWPVLRDSGGYVRGYIQYLSFDIPAFFRLLVMRADVVVSEPPPTTGIAVALSSLIRRRPFVYYAADVWTEALSATSVPGVVKAAMRAVEGFVLRRATMVLAVSDPVAEKVAKFNVPAPQIKVVGNGVDTAVFKPDVVSAQIEKPYFVYTGTMSEWQGAGIFIDALAVVRRQFPDAEIRFFGQGTDEAKLKDLAAAHAPGAVHFGGVVSPAEAASWIRDALAALVSIKPGQGYDFAKPTKIYAAAACGTPVVFAGQGDGARVVNENALGVTSAYAIDEVAQAMCGLLRGTDLGRDARTAWAIENASLQASGRLAAAEVLAVAAGKMPA</sequence>
<keyword evidence="2" id="KW-0328">Glycosyltransferase</keyword>
<evidence type="ECO:0000259" key="4">
    <source>
        <dbReference type="Pfam" id="PF13579"/>
    </source>
</evidence>
<reference evidence="6" key="1">
    <citation type="journal article" date="2019" name="Int. J. Syst. Evol. Microbiol.">
        <title>The Global Catalogue of Microorganisms (GCM) 10K type strain sequencing project: providing services to taxonomists for standard genome sequencing and annotation.</title>
        <authorList>
            <consortium name="The Broad Institute Genomics Platform"/>
            <consortium name="The Broad Institute Genome Sequencing Center for Infectious Disease"/>
            <person name="Wu L."/>
            <person name="Ma J."/>
        </authorList>
    </citation>
    <scope>NUCLEOTIDE SEQUENCE [LARGE SCALE GENOMIC DNA]</scope>
    <source>
        <strain evidence="6">CGMCC 1.10698</strain>
    </source>
</reference>
<dbReference type="Gene3D" id="3.40.50.2000">
    <property type="entry name" value="Glycogen Phosphorylase B"/>
    <property type="match status" value="2"/>
</dbReference>
<feature type="domain" description="Glycosyltransferase subfamily 4-like N-terminal" evidence="4">
    <location>
        <begin position="23"/>
        <end position="188"/>
    </location>
</feature>
<keyword evidence="3" id="KW-0808">Transferase</keyword>
<comment type="caution">
    <text evidence="5">The sequence shown here is derived from an EMBL/GenBank/DDBJ whole genome shotgun (WGS) entry which is preliminary data.</text>
</comment>
<gene>
    <name evidence="5" type="ORF">ACFOW9_01515</name>
</gene>
<dbReference type="PANTHER" id="PTHR45947:SF3">
    <property type="entry name" value="SULFOQUINOVOSYL TRANSFERASE SQD2"/>
    <property type="match status" value="1"/>
</dbReference>
<name>A0ABV8QVJ2_9MICC</name>
<dbReference type="RefSeq" id="WP_230067936.1">
    <property type="nucleotide sequence ID" value="NZ_BAABLL010000001.1"/>
</dbReference>
<evidence type="ECO:0000313" key="5">
    <source>
        <dbReference type="EMBL" id="MFC4264275.1"/>
    </source>
</evidence>
<dbReference type="PANTHER" id="PTHR45947">
    <property type="entry name" value="SULFOQUINOVOSYL TRANSFERASE SQD2"/>
    <property type="match status" value="1"/>
</dbReference>
<dbReference type="InterPro" id="IPR028098">
    <property type="entry name" value="Glyco_trans_4-like_N"/>
</dbReference>
<proteinExistence type="predicted"/>